<reference evidence="8 9" key="1">
    <citation type="journal article" date="2015" name="Nature">
        <title>rRNA introns, odd ribosomes, and small enigmatic genomes across a large radiation of phyla.</title>
        <authorList>
            <person name="Brown C.T."/>
            <person name="Hug L.A."/>
            <person name="Thomas B.C."/>
            <person name="Sharon I."/>
            <person name="Castelle C.J."/>
            <person name="Singh A."/>
            <person name="Wilkins M.J."/>
            <person name="Williams K.H."/>
            <person name="Banfield J.F."/>
        </authorList>
    </citation>
    <scope>NUCLEOTIDE SEQUENCE [LARGE SCALE GENOMIC DNA]</scope>
</reference>
<evidence type="ECO:0000256" key="2">
    <source>
        <dbReference type="ARBA" id="ARBA00022723"/>
    </source>
</evidence>
<dbReference type="AlphaFoldDB" id="A0A0G1IM50"/>
<evidence type="ECO:0000259" key="7">
    <source>
        <dbReference type="Pfam" id="PF20803"/>
    </source>
</evidence>
<keyword evidence="2" id="KW-0479">Metal-binding</keyword>
<evidence type="ECO:0000256" key="4">
    <source>
        <dbReference type="ARBA" id="ARBA00022801"/>
    </source>
</evidence>
<protein>
    <recommendedName>
        <fullName evidence="7">Transcriptional repressor PaaX-like central Cas2-like domain-containing protein</fullName>
    </recommendedName>
</protein>
<keyword evidence="1" id="KW-0540">Nuclease</keyword>
<evidence type="ECO:0000256" key="6">
    <source>
        <dbReference type="ARBA" id="ARBA00023118"/>
    </source>
</evidence>
<dbReference type="SUPFAM" id="SSF143430">
    <property type="entry name" value="TTP0101/SSO1404-like"/>
    <property type="match status" value="1"/>
</dbReference>
<proteinExistence type="predicted"/>
<dbReference type="NCBIfam" id="TIGR01573">
    <property type="entry name" value="cas2"/>
    <property type="match status" value="1"/>
</dbReference>
<keyword evidence="4" id="KW-0378">Hydrolase</keyword>
<organism evidence="8 9">
    <name type="scientific">Candidatus Giovannonibacteria bacterium GW2011_GWA1_44_25</name>
    <dbReference type="NCBI Taxonomy" id="1618645"/>
    <lineage>
        <taxon>Bacteria</taxon>
        <taxon>Candidatus Giovannoniibacteriota</taxon>
    </lineage>
</organism>
<sequence length="189" mass="22634">MRKKYLEKRLGPTAQKVLLLLLGGVVLGFARSPKQYWRTIETIKKDWQKINQHTLRRTIRNLYRSRLVDIKENKDDTTTIVLTEQGRKRATTYNIDTIRVPEMKKWDKKWRIILFDIPERHKKARDALAKALKNMGFYRLQKSVFVHPFECGSEVDFVIEFFNLRPYVRTILAHQIDNELHLKQYFSLT</sequence>
<dbReference type="InterPro" id="IPR048846">
    <property type="entry name" value="PaaX-like_central"/>
</dbReference>
<dbReference type="PANTHER" id="PTHR30319:SF1">
    <property type="entry name" value="TRANSCRIPTIONAL REPRESSOR PAAX"/>
    <property type="match status" value="1"/>
</dbReference>
<dbReference type="GO" id="GO:0043571">
    <property type="term" value="P:maintenance of CRISPR repeat elements"/>
    <property type="evidence" value="ECO:0007669"/>
    <property type="project" value="InterPro"/>
</dbReference>
<keyword evidence="6" id="KW-0051">Antiviral defense</keyword>
<evidence type="ECO:0000313" key="9">
    <source>
        <dbReference type="Proteomes" id="UP000034087"/>
    </source>
</evidence>
<dbReference type="GO" id="GO:0006351">
    <property type="term" value="P:DNA-templated transcription"/>
    <property type="evidence" value="ECO:0007669"/>
    <property type="project" value="TreeGrafter"/>
</dbReference>
<dbReference type="EMBL" id="LCIR01000004">
    <property type="protein sequence ID" value="KKT59993.1"/>
    <property type="molecule type" value="Genomic_DNA"/>
</dbReference>
<dbReference type="GO" id="GO:0004521">
    <property type="term" value="F:RNA endonuclease activity"/>
    <property type="evidence" value="ECO:0007669"/>
    <property type="project" value="InterPro"/>
</dbReference>
<accession>A0A0G1IM50</accession>
<evidence type="ECO:0000313" key="8">
    <source>
        <dbReference type="EMBL" id="KKT59993.1"/>
    </source>
</evidence>
<dbReference type="Proteomes" id="UP000034087">
    <property type="component" value="Unassembled WGS sequence"/>
</dbReference>
<comment type="caution">
    <text evidence="8">The sequence shown here is derived from an EMBL/GenBank/DDBJ whole genome shotgun (WGS) entry which is preliminary data.</text>
</comment>
<dbReference type="InterPro" id="IPR021127">
    <property type="entry name" value="CRISPR_associated_Cas2"/>
</dbReference>
<evidence type="ECO:0000256" key="1">
    <source>
        <dbReference type="ARBA" id="ARBA00022722"/>
    </source>
</evidence>
<dbReference type="Pfam" id="PF20803">
    <property type="entry name" value="PaaX_M"/>
    <property type="match status" value="1"/>
</dbReference>
<keyword evidence="5" id="KW-0460">Magnesium</keyword>
<keyword evidence="3" id="KW-0255">Endonuclease</keyword>
<dbReference type="PANTHER" id="PTHR30319">
    <property type="entry name" value="PHENYLACETIC ACID REGULATOR-RELATED TRANSCRIPTIONAL REPRESSOR"/>
    <property type="match status" value="1"/>
</dbReference>
<evidence type="ECO:0000256" key="5">
    <source>
        <dbReference type="ARBA" id="ARBA00022842"/>
    </source>
</evidence>
<name>A0A0G1IM50_9BACT</name>
<gene>
    <name evidence="8" type="ORF">UW53_C0004G0005</name>
</gene>
<dbReference type="Gene3D" id="3.30.70.2650">
    <property type="match status" value="1"/>
</dbReference>
<feature type="domain" description="Transcriptional repressor PaaX-like central Cas2-like" evidence="7">
    <location>
        <begin position="104"/>
        <end position="176"/>
    </location>
</feature>
<evidence type="ECO:0000256" key="3">
    <source>
        <dbReference type="ARBA" id="ARBA00022759"/>
    </source>
</evidence>